<reference evidence="2" key="1">
    <citation type="submission" date="2022-11" db="UniProtKB">
        <authorList>
            <consortium name="WormBaseParasite"/>
        </authorList>
    </citation>
    <scope>IDENTIFICATION</scope>
</reference>
<evidence type="ECO:0000313" key="1">
    <source>
        <dbReference type="Proteomes" id="UP000887577"/>
    </source>
</evidence>
<organism evidence="1 2">
    <name type="scientific">Panagrolaimus superbus</name>
    <dbReference type="NCBI Taxonomy" id="310955"/>
    <lineage>
        <taxon>Eukaryota</taxon>
        <taxon>Metazoa</taxon>
        <taxon>Ecdysozoa</taxon>
        <taxon>Nematoda</taxon>
        <taxon>Chromadorea</taxon>
        <taxon>Rhabditida</taxon>
        <taxon>Tylenchina</taxon>
        <taxon>Panagrolaimomorpha</taxon>
        <taxon>Panagrolaimoidea</taxon>
        <taxon>Panagrolaimidae</taxon>
        <taxon>Panagrolaimus</taxon>
    </lineage>
</organism>
<accession>A0A914YYH5</accession>
<keyword evidence="1" id="KW-1185">Reference proteome</keyword>
<dbReference type="AlphaFoldDB" id="A0A914YYH5"/>
<proteinExistence type="predicted"/>
<evidence type="ECO:0000313" key="2">
    <source>
        <dbReference type="WBParaSite" id="PSU_v2.g3103.t1"/>
    </source>
</evidence>
<protein>
    <submittedName>
        <fullName evidence="2">Uncharacterized protein</fullName>
    </submittedName>
</protein>
<name>A0A914YYH5_9BILA</name>
<dbReference type="WBParaSite" id="PSU_v2.g3103.t1">
    <property type="protein sequence ID" value="PSU_v2.g3103.t1"/>
    <property type="gene ID" value="PSU_v2.g3103"/>
</dbReference>
<sequence>MFSSKFHHKNENSHKYSVSSYYGDSVTNMLTNWLKDDSGSDNTQDYLIFDTRKSSTRSNGFSANFEKPVHWVIGK</sequence>
<dbReference type="Proteomes" id="UP000887577">
    <property type="component" value="Unplaced"/>
</dbReference>